<dbReference type="EMBL" id="MFBH01000044">
    <property type="protein sequence ID" value="OGD98627.1"/>
    <property type="molecule type" value="Genomic_DNA"/>
</dbReference>
<name>A0A1F5H3L0_9BACT</name>
<gene>
    <name evidence="2" type="ORF">A2W45_02140</name>
</gene>
<feature type="compositionally biased region" description="Pro residues" evidence="1">
    <location>
        <begin position="68"/>
        <end position="83"/>
    </location>
</feature>
<feature type="compositionally biased region" description="Polar residues" evidence="1">
    <location>
        <begin position="152"/>
        <end position="164"/>
    </location>
</feature>
<feature type="region of interest" description="Disordered" evidence="1">
    <location>
        <begin position="64"/>
        <end position="89"/>
    </location>
</feature>
<proteinExistence type="predicted"/>
<reference evidence="2 3" key="1">
    <citation type="journal article" date="2016" name="Nat. Commun.">
        <title>Thousands of microbial genomes shed light on interconnected biogeochemical processes in an aquifer system.</title>
        <authorList>
            <person name="Anantharaman K."/>
            <person name="Brown C.T."/>
            <person name="Hug L.A."/>
            <person name="Sharon I."/>
            <person name="Castelle C.J."/>
            <person name="Probst A.J."/>
            <person name="Thomas B.C."/>
            <person name="Singh A."/>
            <person name="Wilkins M.J."/>
            <person name="Karaoz U."/>
            <person name="Brodie E.L."/>
            <person name="Williams K.H."/>
            <person name="Hubbard S.S."/>
            <person name="Banfield J.F."/>
        </authorList>
    </citation>
    <scope>NUCLEOTIDE SEQUENCE [LARGE SCALE GENOMIC DNA]</scope>
</reference>
<evidence type="ECO:0000313" key="3">
    <source>
        <dbReference type="Proteomes" id="UP000178393"/>
    </source>
</evidence>
<feature type="region of interest" description="Disordered" evidence="1">
    <location>
        <begin position="135"/>
        <end position="174"/>
    </location>
</feature>
<protein>
    <submittedName>
        <fullName evidence="2">Uncharacterized protein</fullName>
    </submittedName>
</protein>
<accession>A0A1F5H3L0</accession>
<evidence type="ECO:0000256" key="1">
    <source>
        <dbReference type="SAM" id="MobiDB-lite"/>
    </source>
</evidence>
<dbReference type="Proteomes" id="UP000178393">
    <property type="component" value="Unassembled WGS sequence"/>
</dbReference>
<feature type="region of interest" description="Disordered" evidence="1">
    <location>
        <begin position="102"/>
        <end position="121"/>
    </location>
</feature>
<feature type="compositionally biased region" description="Basic and acidic residues" evidence="1">
    <location>
        <begin position="142"/>
        <end position="151"/>
    </location>
</feature>
<evidence type="ECO:0000313" key="2">
    <source>
        <dbReference type="EMBL" id="OGD98627.1"/>
    </source>
</evidence>
<comment type="caution">
    <text evidence="2">The sequence shown here is derived from an EMBL/GenBank/DDBJ whole genome shotgun (WGS) entry which is preliminary data.</text>
</comment>
<organism evidence="2 3">
    <name type="scientific">Candidatus Curtissbacteria bacterium RIFCSPHIGHO2_12_41_11</name>
    <dbReference type="NCBI Taxonomy" id="1797718"/>
    <lineage>
        <taxon>Bacteria</taxon>
        <taxon>Candidatus Curtissiibacteriota</taxon>
    </lineage>
</organism>
<dbReference type="AlphaFoldDB" id="A0A1F5H3L0"/>
<sequence>MTFVIAAIFILVISFVVALISLVREQSKIEKENTVFGKNQDQQEVKTPKITNENMQQADLMNIDTVQPQPPSPLQPQPQPAVPSPDYNTISLKEKPWWESEIQKREEEPPGHAIDWQNINQVQRKPKADVLKIEESAEVSESGERALEQAQKEQGQNLQGSFSVSEIAKGDQES</sequence>